<dbReference type="PANTHER" id="PTHR13006">
    <property type="entry name" value="PAPILLOMAVIRUS REGULATORY FACTOR PRF-1"/>
    <property type="match status" value="1"/>
</dbReference>
<feature type="region of interest" description="Disordered" evidence="10">
    <location>
        <begin position="342"/>
        <end position="428"/>
    </location>
</feature>
<dbReference type="InterPro" id="IPR031940">
    <property type="entry name" value="DUF4772"/>
</dbReference>
<evidence type="ECO:0000256" key="5">
    <source>
        <dbReference type="ARBA" id="ARBA00023015"/>
    </source>
</evidence>
<dbReference type="PANTHER" id="PTHR13006:SF9">
    <property type="entry name" value="GLUCOSE TRANSPORTER 4 ENHANCER FACTOR, ISOFORM G"/>
    <property type="match status" value="1"/>
</dbReference>
<dbReference type="GO" id="GO:0000978">
    <property type="term" value="F:RNA polymerase II cis-regulatory region sequence-specific DNA binding"/>
    <property type="evidence" value="ECO:0007669"/>
    <property type="project" value="TreeGrafter"/>
</dbReference>
<feature type="domain" description="C2H2-type" evidence="11">
    <location>
        <begin position="280"/>
        <end position="310"/>
    </location>
</feature>
<evidence type="ECO:0000256" key="6">
    <source>
        <dbReference type="ARBA" id="ARBA00023125"/>
    </source>
</evidence>
<dbReference type="GO" id="GO:0008270">
    <property type="term" value="F:zinc ion binding"/>
    <property type="evidence" value="ECO:0007669"/>
    <property type="project" value="UniProtKB-KW"/>
</dbReference>
<dbReference type="GO" id="GO:0003700">
    <property type="term" value="F:DNA-binding transcription factor activity"/>
    <property type="evidence" value="ECO:0007669"/>
    <property type="project" value="TreeGrafter"/>
</dbReference>
<evidence type="ECO:0000256" key="4">
    <source>
        <dbReference type="ARBA" id="ARBA00022833"/>
    </source>
</evidence>
<organism evidence="12 13">
    <name type="scientific">Stylophora pistillata</name>
    <name type="common">Smooth cauliflower coral</name>
    <dbReference type="NCBI Taxonomy" id="50429"/>
    <lineage>
        <taxon>Eukaryota</taxon>
        <taxon>Metazoa</taxon>
        <taxon>Cnidaria</taxon>
        <taxon>Anthozoa</taxon>
        <taxon>Hexacorallia</taxon>
        <taxon>Scleractinia</taxon>
        <taxon>Astrocoeniina</taxon>
        <taxon>Pocilloporidae</taxon>
        <taxon>Stylophora</taxon>
    </lineage>
</organism>
<gene>
    <name evidence="12" type="primary">znf395</name>
    <name evidence="12" type="ORF">AWC38_SpisGene698</name>
</gene>
<dbReference type="GO" id="GO:0005634">
    <property type="term" value="C:nucleus"/>
    <property type="evidence" value="ECO:0007669"/>
    <property type="project" value="UniProtKB-SubCell"/>
</dbReference>
<evidence type="ECO:0000256" key="7">
    <source>
        <dbReference type="ARBA" id="ARBA00023163"/>
    </source>
</evidence>
<dbReference type="PROSITE" id="PS50157">
    <property type="entry name" value="ZINC_FINGER_C2H2_2"/>
    <property type="match status" value="1"/>
</dbReference>
<comment type="caution">
    <text evidence="12">The sequence shown here is derived from an EMBL/GenBank/DDBJ whole genome shotgun (WGS) entry which is preliminary data.</text>
</comment>
<keyword evidence="2" id="KW-0479">Metal-binding</keyword>
<dbReference type="InterPro" id="IPR013087">
    <property type="entry name" value="Znf_C2H2_type"/>
</dbReference>
<dbReference type="Gene3D" id="3.30.160.60">
    <property type="entry name" value="Classic Zinc Finger"/>
    <property type="match status" value="1"/>
</dbReference>
<protein>
    <submittedName>
        <fullName evidence="12">Zinc finger protein 395</fullName>
    </submittedName>
</protein>
<evidence type="ECO:0000313" key="13">
    <source>
        <dbReference type="Proteomes" id="UP000225706"/>
    </source>
</evidence>
<dbReference type="Proteomes" id="UP000225706">
    <property type="component" value="Unassembled WGS sequence"/>
</dbReference>
<comment type="subcellular location">
    <subcellularLocation>
        <location evidence="1">Nucleus</location>
    </subcellularLocation>
</comment>
<evidence type="ECO:0000256" key="10">
    <source>
        <dbReference type="SAM" id="MobiDB-lite"/>
    </source>
</evidence>
<feature type="compositionally biased region" description="Polar residues" evidence="10">
    <location>
        <begin position="389"/>
        <end position="415"/>
    </location>
</feature>
<dbReference type="Gene3D" id="2.30.30.140">
    <property type="match status" value="1"/>
</dbReference>
<dbReference type="InterPro" id="IPR052253">
    <property type="entry name" value="CR1/CR2-DNA-binding_regulator"/>
</dbReference>
<sequence>MLLSRRRPKNSLLGVRVSAPWKDGFYYSGIIEAVKSKPTGENTYTILFEDDYIAEVDEGEIVGPGFKSVGTSSLKNGQHVYITYKSREVGARVLKIRSEFNEVLVQILDQHETIVAVRPSEIHLMKGQRYSTVPIEVKGCNGTSSFVSCPIPCKMRAHGIHSCDGWTKRQENVTRGEEMAALVLTALSISPVLKDADQTDDVFLSFPPTPDSGSEMATFSSPGNSPLRSSSPVHSNDSNFFLSGPPSPIDEGIGVDYQKQENTRKRKTSASSSSSVKTLYKCTWPRCGKTLSTAPGIIRHVRTIHLGPKRSTEEGYSDGEEDFYFNEIDLEEDDYMNDHVFPTPLALSPTPTQSHFDMVKNPWTEPGPELSSSGHDSPQHPRFNWDASAITSLSTYPSPSKASSGKTSPSRVQHSSNHHTHRKVRGESKKCRKVYGMENRHLWCTQCRWKKACVRFAD</sequence>
<dbReference type="PROSITE" id="PS00028">
    <property type="entry name" value="ZINC_FINGER_C2H2_1"/>
    <property type="match status" value="1"/>
</dbReference>
<dbReference type="OrthoDB" id="5950721at2759"/>
<dbReference type="STRING" id="50429.A0A2B4T0X8"/>
<keyword evidence="13" id="KW-1185">Reference proteome</keyword>
<evidence type="ECO:0000256" key="9">
    <source>
        <dbReference type="PROSITE-ProRule" id="PRU00042"/>
    </source>
</evidence>
<dbReference type="AlphaFoldDB" id="A0A2B4T0X8"/>
<evidence type="ECO:0000256" key="3">
    <source>
        <dbReference type="ARBA" id="ARBA00022771"/>
    </source>
</evidence>
<evidence type="ECO:0000256" key="2">
    <source>
        <dbReference type="ARBA" id="ARBA00022723"/>
    </source>
</evidence>
<dbReference type="Pfam" id="PF15997">
    <property type="entry name" value="DUF4772"/>
    <property type="match status" value="1"/>
</dbReference>
<dbReference type="SUPFAM" id="SSF63748">
    <property type="entry name" value="Tudor/PWWP/MBT"/>
    <property type="match status" value="1"/>
</dbReference>
<keyword evidence="5" id="KW-0805">Transcription regulation</keyword>
<dbReference type="GO" id="GO:0006357">
    <property type="term" value="P:regulation of transcription by RNA polymerase II"/>
    <property type="evidence" value="ECO:0007669"/>
    <property type="project" value="TreeGrafter"/>
</dbReference>
<keyword evidence="8" id="KW-0539">Nucleus</keyword>
<evidence type="ECO:0000259" key="11">
    <source>
        <dbReference type="PROSITE" id="PS50157"/>
    </source>
</evidence>
<evidence type="ECO:0000256" key="1">
    <source>
        <dbReference type="ARBA" id="ARBA00004123"/>
    </source>
</evidence>
<evidence type="ECO:0000256" key="8">
    <source>
        <dbReference type="ARBA" id="ARBA00023242"/>
    </source>
</evidence>
<accession>A0A2B4T0X8</accession>
<keyword evidence="4" id="KW-0862">Zinc</keyword>
<dbReference type="SMART" id="SM01366">
    <property type="entry name" value="c-clamp"/>
    <property type="match status" value="1"/>
</dbReference>
<keyword evidence="3 9" id="KW-0863">Zinc-finger</keyword>
<keyword evidence="7" id="KW-0804">Transcription</keyword>
<evidence type="ECO:0000313" key="12">
    <source>
        <dbReference type="EMBL" id="PFX34438.1"/>
    </source>
</evidence>
<feature type="region of interest" description="Disordered" evidence="10">
    <location>
        <begin position="213"/>
        <end position="272"/>
    </location>
</feature>
<feature type="compositionally biased region" description="Low complexity" evidence="10">
    <location>
        <begin position="220"/>
        <end position="232"/>
    </location>
</feature>
<reference evidence="13" key="1">
    <citation type="journal article" date="2017" name="bioRxiv">
        <title>Comparative analysis of the genomes of Stylophora pistillata and Acropora digitifera provides evidence for extensive differences between species of corals.</title>
        <authorList>
            <person name="Voolstra C.R."/>
            <person name="Li Y."/>
            <person name="Liew Y.J."/>
            <person name="Baumgarten S."/>
            <person name="Zoccola D."/>
            <person name="Flot J.-F."/>
            <person name="Tambutte S."/>
            <person name="Allemand D."/>
            <person name="Aranda M."/>
        </authorList>
    </citation>
    <scope>NUCLEOTIDE SEQUENCE [LARGE SCALE GENOMIC DNA]</scope>
</reference>
<keyword evidence="6" id="KW-0238">DNA-binding</keyword>
<name>A0A2B4T0X8_STYPI</name>
<proteinExistence type="predicted"/>
<dbReference type="EMBL" id="LSMT01000004">
    <property type="protein sequence ID" value="PFX34438.1"/>
    <property type="molecule type" value="Genomic_DNA"/>
</dbReference>